<keyword evidence="10" id="KW-1185">Reference proteome</keyword>
<evidence type="ECO:0000313" key="10">
    <source>
        <dbReference type="Proteomes" id="UP000093514"/>
    </source>
</evidence>
<reference evidence="10" key="1">
    <citation type="submission" date="2016-07" db="EMBL/GenBank/DDBJ databases">
        <authorList>
            <person name="Florea S."/>
            <person name="Webb J.S."/>
            <person name="Jaromczyk J."/>
            <person name="Schardl C.L."/>
        </authorList>
    </citation>
    <scope>NUCLEOTIDE SEQUENCE [LARGE SCALE GENOMIC DNA]</scope>
    <source>
        <strain evidence="10">Z6</strain>
    </source>
</reference>
<dbReference type="AlphaFoldDB" id="A0A1C0A8Y3"/>
<evidence type="ECO:0000256" key="4">
    <source>
        <dbReference type="ARBA" id="ARBA00022475"/>
    </source>
</evidence>
<keyword evidence="3" id="KW-0813">Transport</keyword>
<keyword evidence="5 8" id="KW-0812">Transmembrane</keyword>
<dbReference type="Pfam" id="PF01899">
    <property type="entry name" value="MNHE"/>
    <property type="match status" value="1"/>
</dbReference>
<dbReference type="PIRSF" id="PIRSF019239">
    <property type="entry name" value="MrpE"/>
    <property type="match status" value="1"/>
</dbReference>
<dbReference type="Proteomes" id="UP000093514">
    <property type="component" value="Unassembled WGS sequence"/>
</dbReference>
<sequence>MKIIDKNNIFTVILLYITWIIMTGDFSLSSLVVGLTISTIVVLIINSSFTQLFSKKLITKPWAFLWYAIYLSSQMFIASYKVAYFVLHPKKNFRPAIVKIPTDLGKRNRLIKLTILANSITLTPGTITMDLDSETHGLYIHCLDLKFEEDNKIKEMIFGKFERIIRRMFK</sequence>
<dbReference type="EMBL" id="LWDV01000009">
    <property type="protein sequence ID" value="OCL26697.1"/>
    <property type="molecule type" value="Genomic_DNA"/>
</dbReference>
<keyword evidence="3" id="KW-0050">Antiport</keyword>
<evidence type="ECO:0000313" key="9">
    <source>
        <dbReference type="EMBL" id="OCL26697.1"/>
    </source>
</evidence>
<dbReference type="PANTHER" id="PTHR34584:SF1">
    <property type="entry name" value="NA(+)_H(+) ANTIPORTER SUBUNIT E1"/>
    <property type="match status" value="1"/>
</dbReference>
<evidence type="ECO:0000256" key="3">
    <source>
        <dbReference type="ARBA" id="ARBA00022449"/>
    </source>
</evidence>
<evidence type="ECO:0000256" key="6">
    <source>
        <dbReference type="ARBA" id="ARBA00022989"/>
    </source>
</evidence>
<evidence type="ECO:0000256" key="7">
    <source>
        <dbReference type="ARBA" id="ARBA00023136"/>
    </source>
</evidence>
<accession>A0A1C0A8Y3</accession>
<protein>
    <recommendedName>
        <fullName evidence="11">Multicomponent Na+:H+ antiporter subunit E</fullName>
    </recommendedName>
</protein>
<reference evidence="9 10" key="2">
    <citation type="submission" date="2016-08" db="EMBL/GenBank/DDBJ databases">
        <title>Orenia metallireducens sp. nov. strain Z6, a Novel Metal-reducing Firmicute from the Deep Subsurface.</title>
        <authorList>
            <person name="Maxim B.I."/>
            <person name="Kenneth K."/>
            <person name="Flynn T.M."/>
            <person name="Oloughlin E.J."/>
            <person name="Locke R.A."/>
            <person name="Weber J.R."/>
            <person name="Egan S.M."/>
            <person name="Mackie R.I."/>
            <person name="Cann I.K."/>
        </authorList>
    </citation>
    <scope>NUCLEOTIDE SEQUENCE [LARGE SCALE GENOMIC DNA]</scope>
    <source>
        <strain evidence="9 10">Z6</strain>
    </source>
</reference>
<proteinExistence type="inferred from homology"/>
<dbReference type="InterPro" id="IPR002758">
    <property type="entry name" value="Cation_antiport_E"/>
</dbReference>
<dbReference type="PANTHER" id="PTHR34584">
    <property type="entry name" value="NA(+)/H(+) ANTIPORTER SUBUNIT E1"/>
    <property type="match status" value="1"/>
</dbReference>
<dbReference type="GO" id="GO:0015297">
    <property type="term" value="F:antiporter activity"/>
    <property type="evidence" value="ECO:0007669"/>
    <property type="project" value="UniProtKB-KW"/>
</dbReference>
<dbReference type="GO" id="GO:0005886">
    <property type="term" value="C:plasma membrane"/>
    <property type="evidence" value="ECO:0007669"/>
    <property type="project" value="UniProtKB-SubCell"/>
</dbReference>
<gene>
    <name evidence="9" type="ORF">U472_12035</name>
</gene>
<comment type="similarity">
    <text evidence="2">Belongs to the CPA3 antiporters (TC 2.A.63) subunit E family.</text>
</comment>
<organism evidence="9 10">
    <name type="scientific">Orenia metallireducens</name>
    <dbReference type="NCBI Taxonomy" id="1413210"/>
    <lineage>
        <taxon>Bacteria</taxon>
        <taxon>Bacillati</taxon>
        <taxon>Bacillota</taxon>
        <taxon>Clostridia</taxon>
        <taxon>Halanaerobiales</taxon>
        <taxon>Halobacteroidaceae</taxon>
        <taxon>Orenia</taxon>
    </lineage>
</organism>
<evidence type="ECO:0000256" key="5">
    <source>
        <dbReference type="ARBA" id="ARBA00022692"/>
    </source>
</evidence>
<keyword evidence="6 8" id="KW-1133">Transmembrane helix</keyword>
<keyword evidence="4" id="KW-1003">Cell membrane</keyword>
<feature type="transmembrane region" description="Helical" evidence="8">
    <location>
        <begin position="12"/>
        <end position="45"/>
    </location>
</feature>
<name>A0A1C0A8Y3_9FIRM</name>
<dbReference type="OrthoDB" id="9800498at2"/>
<comment type="caution">
    <text evidence="9">The sequence shown here is derived from an EMBL/GenBank/DDBJ whole genome shotgun (WGS) entry which is preliminary data.</text>
</comment>
<feature type="transmembrane region" description="Helical" evidence="8">
    <location>
        <begin position="65"/>
        <end position="87"/>
    </location>
</feature>
<evidence type="ECO:0000256" key="2">
    <source>
        <dbReference type="ARBA" id="ARBA00006228"/>
    </source>
</evidence>
<dbReference type="RefSeq" id="WP_068718784.1">
    <property type="nucleotide sequence ID" value="NZ_LWDV01000009.1"/>
</dbReference>
<evidence type="ECO:0000256" key="8">
    <source>
        <dbReference type="SAM" id="Phobius"/>
    </source>
</evidence>
<keyword evidence="7 8" id="KW-0472">Membrane</keyword>
<evidence type="ECO:0008006" key="11">
    <source>
        <dbReference type="Google" id="ProtNLM"/>
    </source>
</evidence>
<comment type="subcellular location">
    <subcellularLocation>
        <location evidence="1">Cell membrane</location>
        <topology evidence="1">Multi-pass membrane protein</topology>
    </subcellularLocation>
</comment>
<evidence type="ECO:0000256" key="1">
    <source>
        <dbReference type="ARBA" id="ARBA00004651"/>
    </source>
</evidence>
<dbReference type="GO" id="GO:0008324">
    <property type="term" value="F:monoatomic cation transmembrane transporter activity"/>
    <property type="evidence" value="ECO:0007669"/>
    <property type="project" value="InterPro"/>
</dbReference>